<dbReference type="GO" id="GO:0016746">
    <property type="term" value="F:acyltransferase activity"/>
    <property type="evidence" value="ECO:0007669"/>
    <property type="project" value="UniProtKB-KW"/>
</dbReference>
<feature type="domain" description="Acyltransferase 3" evidence="2">
    <location>
        <begin position="3"/>
        <end position="354"/>
    </location>
</feature>
<feature type="transmembrane region" description="Helical" evidence="1">
    <location>
        <begin position="337"/>
        <end position="358"/>
    </location>
</feature>
<keyword evidence="3" id="KW-0808">Transferase</keyword>
<dbReference type="RefSeq" id="WP_413259220.1">
    <property type="nucleotide sequence ID" value="NZ_JBHFNS010000077.1"/>
</dbReference>
<feature type="transmembrane region" description="Helical" evidence="1">
    <location>
        <begin position="213"/>
        <end position="232"/>
    </location>
</feature>
<sequence>MGFLRFILAVSVIIAHASPIAGLRFVGGSIAVETFFMISGFYMALILTEKYVGKGRYQAFLQSRLLRLFPAYWVVAIFIVLISVLHSTFLEGGLVLQSWMQNWNVLNIFSKIFLIFTNIFIVGQDWGTFLQVHQPDGYLTLALDYTKTEPQVHTFLLIPPAWSLSVELLFYMIAPLLVSRNLLTIVLMMFASLILRLGLYSVGLDHDPWTYRFFPTELLFFLGGIISYRIYAKFKNHILDPGKLLLIMLFAQAFTLGYQFIPETVFKQWIYYAVLLVSLPFVFIYTKKSKFDRLLGELSYPIYIVHLFVVVLIGRIVYSTALKTVVQNRQELILENFSGIITLFVSTLLAILLIKLVMEPVEGYRQSIAKKLTQTKPASEL</sequence>
<feature type="transmembrane region" description="Helical" evidence="1">
    <location>
        <begin position="298"/>
        <end position="317"/>
    </location>
</feature>
<evidence type="ECO:0000313" key="3">
    <source>
        <dbReference type="EMBL" id="MFB2937741.1"/>
    </source>
</evidence>
<protein>
    <submittedName>
        <fullName evidence="3">Acyltransferase family protein</fullName>
        <ecNumber evidence="3">2.3.-.-</ecNumber>
    </submittedName>
</protein>
<keyword evidence="1" id="KW-0812">Transmembrane</keyword>
<feature type="transmembrane region" description="Helical" evidence="1">
    <location>
        <begin position="27"/>
        <end position="47"/>
    </location>
</feature>
<keyword evidence="3" id="KW-0012">Acyltransferase</keyword>
<dbReference type="Pfam" id="PF01757">
    <property type="entry name" value="Acyl_transf_3"/>
    <property type="match status" value="1"/>
</dbReference>
<reference evidence="3 4" key="1">
    <citation type="submission" date="2024-09" db="EMBL/GenBank/DDBJ databases">
        <title>Floridaenema gen nov. (Aerosakkonemataceae, Aerosakkonematales ord. nov., Cyanobacteria) from benthic tropical and subtropical fresh waters, with the description of four new species.</title>
        <authorList>
            <person name="Moretto J.A."/>
            <person name="Berthold D.E."/>
            <person name="Lefler F.W."/>
            <person name="Huang I.-S."/>
            <person name="Laughinghouse H. IV."/>
        </authorList>
    </citation>
    <scope>NUCLEOTIDE SEQUENCE [LARGE SCALE GENOMIC DNA]</scope>
    <source>
        <strain evidence="3 4">BLCC-F154</strain>
    </source>
</reference>
<dbReference type="PANTHER" id="PTHR23028:SF53">
    <property type="entry name" value="ACYL_TRANSF_3 DOMAIN-CONTAINING PROTEIN"/>
    <property type="match status" value="1"/>
</dbReference>
<evidence type="ECO:0000259" key="2">
    <source>
        <dbReference type="Pfam" id="PF01757"/>
    </source>
</evidence>
<dbReference type="InterPro" id="IPR050879">
    <property type="entry name" value="Acyltransferase_3"/>
</dbReference>
<feature type="transmembrane region" description="Helical" evidence="1">
    <location>
        <begin position="105"/>
        <end position="123"/>
    </location>
</feature>
<gene>
    <name evidence="3" type="ORF">ACE1B6_21035</name>
</gene>
<keyword evidence="1" id="KW-0472">Membrane</keyword>
<evidence type="ECO:0000256" key="1">
    <source>
        <dbReference type="SAM" id="Phobius"/>
    </source>
</evidence>
<accession>A0ABV4YGX6</accession>
<dbReference type="Proteomes" id="UP001576776">
    <property type="component" value="Unassembled WGS sequence"/>
</dbReference>
<dbReference type="PANTHER" id="PTHR23028">
    <property type="entry name" value="ACETYLTRANSFERASE"/>
    <property type="match status" value="1"/>
</dbReference>
<name>A0ABV4YGX6_9CYAN</name>
<proteinExistence type="predicted"/>
<keyword evidence="4" id="KW-1185">Reference proteome</keyword>
<keyword evidence="1" id="KW-1133">Transmembrane helix</keyword>
<dbReference type="EMBL" id="JBHFNS010000077">
    <property type="protein sequence ID" value="MFB2937741.1"/>
    <property type="molecule type" value="Genomic_DNA"/>
</dbReference>
<organism evidence="3 4">
    <name type="scientific">Floridaenema fluviatile BLCC-F154</name>
    <dbReference type="NCBI Taxonomy" id="3153640"/>
    <lineage>
        <taxon>Bacteria</taxon>
        <taxon>Bacillati</taxon>
        <taxon>Cyanobacteriota</taxon>
        <taxon>Cyanophyceae</taxon>
        <taxon>Oscillatoriophycideae</taxon>
        <taxon>Aerosakkonematales</taxon>
        <taxon>Aerosakkonemataceae</taxon>
        <taxon>Floridanema</taxon>
        <taxon>Floridanema fluviatile</taxon>
    </lineage>
</organism>
<feature type="transmembrane region" description="Helical" evidence="1">
    <location>
        <begin position="268"/>
        <end position="286"/>
    </location>
</feature>
<feature type="transmembrane region" description="Helical" evidence="1">
    <location>
        <begin position="182"/>
        <end position="201"/>
    </location>
</feature>
<comment type="caution">
    <text evidence="3">The sequence shown here is derived from an EMBL/GenBank/DDBJ whole genome shotgun (WGS) entry which is preliminary data.</text>
</comment>
<dbReference type="EC" id="2.3.-.-" evidence="3"/>
<feature type="transmembrane region" description="Helical" evidence="1">
    <location>
        <begin position="244"/>
        <end position="262"/>
    </location>
</feature>
<feature type="transmembrane region" description="Helical" evidence="1">
    <location>
        <begin position="68"/>
        <end position="85"/>
    </location>
</feature>
<dbReference type="InterPro" id="IPR002656">
    <property type="entry name" value="Acyl_transf_3_dom"/>
</dbReference>
<evidence type="ECO:0000313" key="4">
    <source>
        <dbReference type="Proteomes" id="UP001576776"/>
    </source>
</evidence>